<dbReference type="AlphaFoldDB" id="A0A1I4XGX8"/>
<dbReference type="Gene3D" id="3.40.1170.60">
    <property type="match status" value="1"/>
</dbReference>
<dbReference type="Gene3D" id="1.10.150.20">
    <property type="entry name" value="5' to 3' exonuclease, C-terminal subdomain"/>
    <property type="match status" value="1"/>
</dbReference>
<dbReference type="Pfam" id="PF00817">
    <property type="entry name" value="IMS"/>
    <property type="match status" value="1"/>
</dbReference>
<name>A0A1I4XGX8_9NEIS</name>
<keyword evidence="4" id="KW-1185">Reference proteome</keyword>
<sequence>MSVQACGDRESYFPDEPLRSLYVDFNSYFASVEQQVERRLRGRPVGVVPMLAETTCCIAASYEAKRFGVKTGTTVWQARELCPDIVLIEARPHLYVDFHHRLVAAVDGCLPVKKVRSIDEMACSLMGGDREKETAIALALQVKQAVRRVGDSLRCSIGIASNDWLAKTASDMQKPDGLIVLESRDLPHALFRLGLRDLCGIGCNMEARLKAAGIVTVEHLCRARLEKMRQVWNGFPGERLHALLRGREVHEVETPGKRSISHSHVLPPHLRHAQGVEAVLHRLLQKAAVRLRHHGLVTAHLAVKVKFTTRDGMRRWVMERSFDPTDRTLDFTRMLSRWWFERPDWACRATPFAAAVWFSDLAERRLVTLDLFASESCDPRAALDSTVDWINAHYGKHTLYWGAAYLSREAAPARIAFNHIPDDEYVCEPEGG</sequence>
<dbReference type="GO" id="GO:0042276">
    <property type="term" value="P:error-prone translesion synthesis"/>
    <property type="evidence" value="ECO:0007669"/>
    <property type="project" value="TreeGrafter"/>
</dbReference>
<organism evidence="3 4">
    <name type="scientific">Formivibrio citricus</name>
    <dbReference type="NCBI Taxonomy" id="83765"/>
    <lineage>
        <taxon>Bacteria</taxon>
        <taxon>Pseudomonadati</taxon>
        <taxon>Pseudomonadota</taxon>
        <taxon>Betaproteobacteria</taxon>
        <taxon>Neisseriales</taxon>
        <taxon>Chitinibacteraceae</taxon>
        <taxon>Formivibrio</taxon>
    </lineage>
</organism>
<reference evidence="4" key="1">
    <citation type="submission" date="2016-10" db="EMBL/GenBank/DDBJ databases">
        <authorList>
            <person name="Varghese N."/>
            <person name="Submissions S."/>
        </authorList>
    </citation>
    <scope>NUCLEOTIDE SEQUENCE [LARGE SCALE GENOMIC DNA]</scope>
    <source>
        <strain evidence="4">DSM 6150</strain>
    </source>
</reference>
<dbReference type="InterPro" id="IPR043128">
    <property type="entry name" value="Rev_trsase/Diguanyl_cyclase"/>
</dbReference>
<dbReference type="SUPFAM" id="SSF100879">
    <property type="entry name" value="Lesion bypass DNA polymerase (Y-family), little finger domain"/>
    <property type="match status" value="1"/>
</dbReference>
<gene>
    <name evidence="3" type="ORF">SAMN05660284_01026</name>
</gene>
<dbReference type="GO" id="GO:0009432">
    <property type="term" value="P:SOS response"/>
    <property type="evidence" value="ECO:0007669"/>
    <property type="project" value="TreeGrafter"/>
</dbReference>
<accession>A0A1I4XGX8</accession>
<evidence type="ECO:0000313" key="4">
    <source>
        <dbReference type="Proteomes" id="UP000242869"/>
    </source>
</evidence>
<comment type="similarity">
    <text evidence="1">Belongs to the DNA polymerase type-Y family.</text>
</comment>
<dbReference type="InterPro" id="IPR017961">
    <property type="entry name" value="DNA_pol_Y-fam_little_finger"/>
</dbReference>
<dbReference type="GO" id="GO:0006281">
    <property type="term" value="P:DNA repair"/>
    <property type="evidence" value="ECO:0007669"/>
    <property type="project" value="InterPro"/>
</dbReference>
<feature type="domain" description="UmuC" evidence="2">
    <location>
        <begin position="20"/>
        <end position="202"/>
    </location>
</feature>
<dbReference type="SUPFAM" id="SSF56672">
    <property type="entry name" value="DNA/RNA polymerases"/>
    <property type="match status" value="1"/>
</dbReference>
<dbReference type="OrthoDB" id="9808813at2"/>
<dbReference type="Gene3D" id="3.30.70.270">
    <property type="match status" value="1"/>
</dbReference>
<dbReference type="RefSeq" id="WP_091192213.1">
    <property type="nucleotide sequence ID" value="NZ_FOVE01000005.1"/>
</dbReference>
<dbReference type="STRING" id="83765.SAMN05660284_01026"/>
<dbReference type="Pfam" id="PF11799">
    <property type="entry name" value="IMS_C"/>
    <property type="match status" value="1"/>
</dbReference>
<dbReference type="Proteomes" id="UP000242869">
    <property type="component" value="Unassembled WGS sequence"/>
</dbReference>
<dbReference type="GO" id="GO:0005829">
    <property type="term" value="C:cytosol"/>
    <property type="evidence" value="ECO:0007669"/>
    <property type="project" value="TreeGrafter"/>
</dbReference>
<dbReference type="InterPro" id="IPR050116">
    <property type="entry name" value="DNA_polymerase-Y"/>
</dbReference>
<dbReference type="PROSITE" id="PS50173">
    <property type="entry name" value="UMUC"/>
    <property type="match status" value="1"/>
</dbReference>
<evidence type="ECO:0000256" key="1">
    <source>
        <dbReference type="ARBA" id="ARBA00010945"/>
    </source>
</evidence>
<evidence type="ECO:0000313" key="3">
    <source>
        <dbReference type="EMBL" id="SFN25127.1"/>
    </source>
</evidence>
<evidence type="ECO:0000259" key="2">
    <source>
        <dbReference type="PROSITE" id="PS50173"/>
    </source>
</evidence>
<dbReference type="InterPro" id="IPR036775">
    <property type="entry name" value="DNA_pol_Y-fam_lit_finger_sf"/>
</dbReference>
<proteinExistence type="inferred from homology"/>
<dbReference type="PANTHER" id="PTHR11076">
    <property type="entry name" value="DNA REPAIR POLYMERASE UMUC / TRANSFERASE FAMILY MEMBER"/>
    <property type="match status" value="1"/>
</dbReference>
<dbReference type="PANTHER" id="PTHR11076:SF33">
    <property type="entry name" value="DNA POLYMERASE KAPPA"/>
    <property type="match status" value="1"/>
</dbReference>
<dbReference type="GO" id="GO:0003887">
    <property type="term" value="F:DNA-directed DNA polymerase activity"/>
    <property type="evidence" value="ECO:0007669"/>
    <property type="project" value="UniProtKB-KW"/>
</dbReference>
<dbReference type="InterPro" id="IPR001126">
    <property type="entry name" value="UmuC"/>
</dbReference>
<dbReference type="EMBL" id="FOVE01000005">
    <property type="protein sequence ID" value="SFN25127.1"/>
    <property type="molecule type" value="Genomic_DNA"/>
</dbReference>
<dbReference type="InterPro" id="IPR043502">
    <property type="entry name" value="DNA/RNA_pol_sf"/>
</dbReference>
<protein>
    <submittedName>
        <fullName evidence="3">DNA polymerase-4</fullName>
    </submittedName>
</protein>
<dbReference type="GO" id="GO:0003684">
    <property type="term" value="F:damaged DNA binding"/>
    <property type="evidence" value="ECO:0007669"/>
    <property type="project" value="InterPro"/>
</dbReference>